<evidence type="ECO:0000256" key="6">
    <source>
        <dbReference type="ARBA" id="ARBA00022801"/>
    </source>
</evidence>
<dbReference type="SMART" id="SM00477">
    <property type="entry name" value="NUC"/>
    <property type="match status" value="1"/>
</dbReference>
<evidence type="ECO:0000256" key="4">
    <source>
        <dbReference type="ARBA" id="ARBA00022723"/>
    </source>
</evidence>
<dbReference type="InterPro" id="IPR018524">
    <property type="entry name" value="DNA/RNA_endonuclease_AS"/>
</dbReference>
<dbReference type="PANTHER" id="PTHR13966:SF5">
    <property type="entry name" value="ENDONUCLEASE G, MITOCHONDRIAL"/>
    <property type="match status" value="1"/>
</dbReference>
<keyword evidence="5 10" id="KW-0255">Endonuclease</keyword>
<dbReference type="EMBL" id="UXUI01008293">
    <property type="protein sequence ID" value="VDD91107.1"/>
    <property type="molecule type" value="Genomic_DNA"/>
</dbReference>
<dbReference type="SUPFAM" id="SSF54060">
    <property type="entry name" value="His-Me finger endonucleases"/>
    <property type="match status" value="1"/>
</dbReference>
<evidence type="ECO:0000313" key="15">
    <source>
        <dbReference type="WBParaSite" id="EVEC_0000624701-mRNA-1"/>
    </source>
</evidence>
<dbReference type="GO" id="GO:0004521">
    <property type="term" value="F:RNA endonuclease activity"/>
    <property type="evidence" value="ECO:0007669"/>
    <property type="project" value="TreeGrafter"/>
</dbReference>
<dbReference type="STRING" id="51028.A0A0N4V7I1"/>
<sequence>MVYVKKIVFRAASWVVEHLTPARMVYDPSVDRSKCVFIEDKSMHPYFRSTNEDYLANSGFDRGHLAAAGNHRRTQNAVNQTFLLSNISPQVGKGFNRDKWNELEKRIRKLARKSENVYVCSGPLYLPRMEKDGNLYVKYRVIGKNKVAVPTHFFKVALIEFSPGKFDLEAYVLPNEVIPDSTPLSAFFMAPEAIERSAGFLIFDKLPKEKLRYVNSQSANCYIKLK</sequence>
<dbReference type="InterPro" id="IPR001604">
    <property type="entry name" value="Endo_G_ENPP1-like_dom"/>
</dbReference>
<feature type="active site" description="Proton acceptor" evidence="8">
    <location>
        <position position="64"/>
    </location>
</feature>
<gene>
    <name evidence="13" type="ORF">EVEC_LOCUS5858</name>
</gene>
<protein>
    <recommendedName>
        <fullName evidence="10">Endonuclease</fullName>
        <ecNumber evidence="10">3.1.30.-</ecNumber>
    </recommendedName>
</protein>
<evidence type="ECO:0000259" key="11">
    <source>
        <dbReference type="SMART" id="SM00477"/>
    </source>
</evidence>
<comment type="similarity">
    <text evidence="2 10">Belongs to the DNA/RNA non-specific endonuclease family.</text>
</comment>
<dbReference type="GO" id="GO:0003676">
    <property type="term" value="F:nucleic acid binding"/>
    <property type="evidence" value="ECO:0007669"/>
    <property type="project" value="InterPro"/>
</dbReference>
<dbReference type="GO" id="GO:0046872">
    <property type="term" value="F:metal ion binding"/>
    <property type="evidence" value="ECO:0007669"/>
    <property type="project" value="UniProtKB-KW"/>
</dbReference>
<name>A0A0N4V7I1_ENTVE</name>
<dbReference type="InterPro" id="IPR040255">
    <property type="entry name" value="Non-specific_endonuclease"/>
</dbReference>
<feature type="binding site" evidence="9">
    <location>
        <position position="96"/>
    </location>
    <ligand>
        <name>Mg(2+)</name>
        <dbReference type="ChEBI" id="CHEBI:18420"/>
        <note>catalytic</note>
    </ligand>
</feature>
<keyword evidence="6 10" id="KW-0378">Hydrolase</keyword>
<dbReference type="InterPro" id="IPR044929">
    <property type="entry name" value="DNA/RNA_non-sp_Endonuclease_sf"/>
</dbReference>
<keyword evidence="7" id="KW-0460">Magnesium</keyword>
<dbReference type="CDD" id="cd00091">
    <property type="entry name" value="NUC"/>
    <property type="match status" value="1"/>
</dbReference>
<evidence type="ECO:0000313" key="13">
    <source>
        <dbReference type="EMBL" id="VDD91107.1"/>
    </source>
</evidence>
<evidence type="ECO:0000256" key="10">
    <source>
        <dbReference type="RuleBase" id="RU366055"/>
    </source>
</evidence>
<keyword evidence="14" id="KW-1185">Reference proteome</keyword>
<proteinExistence type="inferred from homology"/>
<dbReference type="InterPro" id="IPR044925">
    <property type="entry name" value="His-Me_finger_sf"/>
</dbReference>
<evidence type="ECO:0000256" key="3">
    <source>
        <dbReference type="ARBA" id="ARBA00022722"/>
    </source>
</evidence>
<reference evidence="13 14" key="2">
    <citation type="submission" date="2018-10" db="EMBL/GenBank/DDBJ databases">
        <authorList>
            <consortium name="Pathogen Informatics"/>
        </authorList>
    </citation>
    <scope>NUCLEOTIDE SEQUENCE [LARGE SCALE GENOMIC DNA]</scope>
</reference>
<reference evidence="15" key="1">
    <citation type="submission" date="2017-02" db="UniProtKB">
        <authorList>
            <consortium name="WormBaseParasite"/>
        </authorList>
    </citation>
    <scope>IDENTIFICATION</scope>
</reference>
<evidence type="ECO:0000256" key="1">
    <source>
        <dbReference type="ARBA" id="ARBA00001946"/>
    </source>
</evidence>
<evidence type="ECO:0000259" key="12">
    <source>
        <dbReference type="SMART" id="SM00892"/>
    </source>
</evidence>
<accession>A0A0N4V7I1</accession>
<dbReference type="GO" id="GO:0000014">
    <property type="term" value="F:single-stranded DNA endodeoxyribonuclease activity"/>
    <property type="evidence" value="ECO:0007669"/>
    <property type="project" value="TreeGrafter"/>
</dbReference>
<dbReference type="Proteomes" id="UP000274131">
    <property type="component" value="Unassembled WGS sequence"/>
</dbReference>
<dbReference type="GO" id="GO:0005743">
    <property type="term" value="C:mitochondrial inner membrane"/>
    <property type="evidence" value="ECO:0007669"/>
    <property type="project" value="TreeGrafter"/>
</dbReference>
<comment type="cofactor">
    <cofactor evidence="1 10">
        <name>Mg(2+)</name>
        <dbReference type="ChEBI" id="CHEBI:18420"/>
    </cofactor>
</comment>
<evidence type="ECO:0000256" key="7">
    <source>
        <dbReference type="ARBA" id="ARBA00022842"/>
    </source>
</evidence>
<feature type="domain" description="DNA/RNA non-specific endonuclease/pyrophosphatase/phosphodiesterase" evidence="12">
    <location>
        <begin position="1"/>
        <end position="209"/>
    </location>
</feature>
<keyword evidence="4 9" id="KW-0479">Metal-binding</keyword>
<dbReference type="AlphaFoldDB" id="A0A0N4V7I1"/>
<keyword evidence="3 10" id="KW-0540">Nuclease</keyword>
<dbReference type="GO" id="GO:0005634">
    <property type="term" value="C:nucleus"/>
    <property type="evidence" value="ECO:0007669"/>
    <property type="project" value="TreeGrafter"/>
</dbReference>
<dbReference type="Gene3D" id="3.40.570.10">
    <property type="entry name" value="Extracellular Endonuclease, subunit A"/>
    <property type="match status" value="1"/>
</dbReference>
<organism evidence="15">
    <name type="scientific">Enterobius vermicularis</name>
    <name type="common">Human pinworm</name>
    <dbReference type="NCBI Taxonomy" id="51028"/>
    <lineage>
        <taxon>Eukaryota</taxon>
        <taxon>Metazoa</taxon>
        <taxon>Ecdysozoa</taxon>
        <taxon>Nematoda</taxon>
        <taxon>Chromadorea</taxon>
        <taxon>Rhabditida</taxon>
        <taxon>Spirurina</taxon>
        <taxon>Oxyuridomorpha</taxon>
        <taxon>Oxyuroidea</taxon>
        <taxon>Oxyuridae</taxon>
        <taxon>Enterobius</taxon>
    </lineage>
</organism>
<dbReference type="Pfam" id="PF01223">
    <property type="entry name" value="Endonuclease_NS"/>
    <property type="match status" value="1"/>
</dbReference>
<evidence type="ECO:0000256" key="2">
    <source>
        <dbReference type="ARBA" id="ARBA00010052"/>
    </source>
</evidence>
<feature type="domain" description="ENPP1-3/EXOG-like endonuclease/phosphodiesterase" evidence="11">
    <location>
        <begin position="9"/>
        <end position="209"/>
    </location>
</feature>
<evidence type="ECO:0000256" key="9">
    <source>
        <dbReference type="PIRSR" id="PIRSR640255-2"/>
    </source>
</evidence>
<dbReference type="PROSITE" id="PS01070">
    <property type="entry name" value="NUCLEASE_NON_SPEC"/>
    <property type="match status" value="1"/>
</dbReference>
<dbReference type="GO" id="GO:0006309">
    <property type="term" value="P:apoptotic DNA fragmentation"/>
    <property type="evidence" value="ECO:0007669"/>
    <property type="project" value="TreeGrafter"/>
</dbReference>
<dbReference type="OrthoDB" id="5418055at2759"/>
<evidence type="ECO:0000256" key="5">
    <source>
        <dbReference type="ARBA" id="ARBA00022759"/>
    </source>
</evidence>
<dbReference type="InterPro" id="IPR020821">
    <property type="entry name" value="ENPP1-3/EXOG-like_nuc-like"/>
</dbReference>
<evidence type="ECO:0000256" key="8">
    <source>
        <dbReference type="PIRSR" id="PIRSR640255-1"/>
    </source>
</evidence>
<dbReference type="WBParaSite" id="EVEC_0000624701-mRNA-1">
    <property type="protein sequence ID" value="EVEC_0000624701-mRNA-1"/>
    <property type="gene ID" value="EVEC_0000624701"/>
</dbReference>
<evidence type="ECO:0000313" key="14">
    <source>
        <dbReference type="Proteomes" id="UP000274131"/>
    </source>
</evidence>
<dbReference type="PANTHER" id="PTHR13966">
    <property type="entry name" value="ENDONUCLEASE RELATED"/>
    <property type="match status" value="1"/>
</dbReference>
<dbReference type="SMART" id="SM00892">
    <property type="entry name" value="Endonuclease_NS"/>
    <property type="match status" value="1"/>
</dbReference>
<dbReference type="EC" id="3.1.30.-" evidence="10"/>